<comment type="caution">
    <text evidence="2">The sequence shown here is derived from an EMBL/GenBank/DDBJ whole genome shotgun (WGS) entry which is preliminary data.</text>
</comment>
<evidence type="ECO:0000313" key="2">
    <source>
        <dbReference type="EMBL" id="KAK3276652.1"/>
    </source>
</evidence>
<accession>A0AAE0GEN6</accession>
<organism evidence="2 3">
    <name type="scientific">Cymbomonas tetramitiformis</name>
    <dbReference type="NCBI Taxonomy" id="36881"/>
    <lineage>
        <taxon>Eukaryota</taxon>
        <taxon>Viridiplantae</taxon>
        <taxon>Chlorophyta</taxon>
        <taxon>Pyramimonadophyceae</taxon>
        <taxon>Pyramimonadales</taxon>
        <taxon>Pyramimonadaceae</taxon>
        <taxon>Cymbomonas</taxon>
    </lineage>
</organism>
<dbReference type="EMBL" id="LGRX02006446">
    <property type="protein sequence ID" value="KAK3276652.1"/>
    <property type="molecule type" value="Genomic_DNA"/>
</dbReference>
<dbReference type="Proteomes" id="UP001190700">
    <property type="component" value="Unassembled WGS sequence"/>
</dbReference>
<protein>
    <submittedName>
        <fullName evidence="2">Uncharacterized protein</fullName>
    </submittedName>
</protein>
<keyword evidence="3" id="KW-1185">Reference proteome</keyword>
<evidence type="ECO:0000256" key="1">
    <source>
        <dbReference type="SAM" id="MobiDB-lite"/>
    </source>
</evidence>
<sequence>MTFQFVTLRECATERTERSRPYFVVGWSDSCIQCSVARQLLSLVEVERGMWFYRIQNPGSGLALYRTPSHRPEDRISPEQVYPHDSLVEADDKLQRGTVTYVRVKDTTGWLFATRAGEQTLLPVEVEEGMWAYTVNNDELEDVTYVRVKDTTGWLFVTRAGEQTLLPVEVEEGMWAYTVNNDEVGLTLHRTPSHRPEDMSSPEQLYPHGAMVWADRRLQLEDVTYVRVKDTTGWLFVTRAGEQTLLPVEVEEGMWAYTVNNDEVGLALRRTPSHRPEDRISPKQLYPHGMWAYTVNNDEVGLALPHPSHRPEDMSSPKQLYPHDTLPVEVEEGMWAYTVNNDEVGTSTAPHPEPPSRGHEQSQAVVPAWCLSLGGS</sequence>
<dbReference type="AlphaFoldDB" id="A0AAE0GEN6"/>
<feature type="region of interest" description="Disordered" evidence="1">
    <location>
        <begin position="342"/>
        <end position="363"/>
    </location>
</feature>
<proteinExistence type="predicted"/>
<gene>
    <name evidence="2" type="ORF">CYMTET_15295</name>
</gene>
<name>A0AAE0GEN6_9CHLO</name>
<evidence type="ECO:0000313" key="3">
    <source>
        <dbReference type="Proteomes" id="UP001190700"/>
    </source>
</evidence>
<reference evidence="2 3" key="1">
    <citation type="journal article" date="2015" name="Genome Biol. Evol.">
        <title>Comparative Genomics of a Bacterivorous Green Alga Reveals Evolutionary Causalities and Consequences of Phago-Mixotrophic Mode of Nutrition.</title>
        <authorList>
            <person name="Burns J.A."/>
            <person name="Paasch A."/>
            <person name="Narechania A."/>
            <person name="Kim E."/>
        </authorList>
    </citation>
    <scope>NUCLEOTIDE SEQUENCE [LARGE SCALE GENOMIC DNA]</scope>
    <source>
        <strain evidence="2 3">PLY_AMNH</strain>
    </source>
</reference>